<feature type="domain" description="Major facilitator superfamily (MFS) profile" evidence="11">
    <location>
        <begin position="1287"/>
        <end position="1888"/>
    </location>
</feature>
<dbReference type="InterPro" id="IPR027417">
    <property type="entry name" value="P-loop_NTPase"/>
</dbReference>
<feature type="transmembrane region" description="Helical" evidence="10">
    <location>
        <begin position="1822"/>
        <end position="1845"/>
    </location>
</feature>
<dbReference type="SMART" id="SM00365">
    <property type="entry name" value="LRR_SD22"/>
    <property type="match status" value="6"/>
</dbReference>
<dbReference type="InterPro" id="IPR036259">
    <property type="entry name" value="MFS_trans_sf"/>
</dbReference>
<feature type="compositionally biased region" description="Acidic residues" evidence="9">
    <location>
        <begin position="23"/>
        <end position="34"/>
    </location>
</feature>
<dbReference type="PANTHER" id="PTHR23504">
    <property type="entry name" value="MAJOR FACILITATOR SUPERFAMILY DOMAIN-CONTAINING PROTEIN 10"/>
    <property type="match status" value="1"/>
</dbReference>
<dbReference type="InterPro" id="IPR032675">
    <property type="entry name" value="LRR_dom_sf"/>
</dbReference>
<comment type="subcellular location">
    <subcellularLocation>
        <location evidence="1">Membrane</location>
        <topology evidence="1">Multi-pass membrane protein</topology>
    </subcellularLocation>
</comment>
<feature type="transmembrane region" description="Helical" evidence="10">
    <location>
        <begin position="1782"/>
        <end position="1810"/>
    </location>
</feature>
<dbReference type="CDD" id="cd23767">
    <property type="entry name" value="IQCD"/>
    <property type="match status" value="2"/>
</dbReference>
<protein>
    <recommendedName>
        <fullName evidence="11">Major facilitator superfamily (MFS) profile domain-containing protein</fullName>
    </recommendedName>
</protein>
<dbReference type="SUPFAM" id="SSF103473">
    <property type="entry name" value="MFS general substrate transporter"/>
    <property type="match status" value="1"/>
</dbReference>
<keyword evidence="8" id="KW-0175">Coiled coil</keyword>
<dbReference type="SUPFAM" id="SSF52540">
    <property type="entry name" value="P-loop containing nucleoside triphosphate hydrolases"/>
    <property type="match status" value="1"/>
</dbReference>
<dbReference type="InterPro" id="IPR020846">
    <property type="entry name" value="MFS_dom"/>
</dbReference>
<evidence type="ECO:0000259" key="11">
    <source>
        <dbReference type="PROSITE" id="PS50850"/>
    </source>
</evidence>
<dbReference type="Pfam" id="PF00612">
    <property type="entry name" value="IQ"/>
    <property type="match status" value="4"/>
</dbReference>
<evidence type="ECO:0000256" key="2">
    <source>
        <dbReference type="ARBA" id="ARBA00022448"/>
    </source>
</evidence>
<feature type="region of interest" description="Disordered" evidence="9">
    <location>
        <begin position="19"/>
        <end position="42"/>
    </location>
</feature>
<dbReference type="PROSITE" id="PS50096">
    <property type="entry name" value="IQ"/>
    <property type="match status" value="5"/>
</dbReference>
<dbReference type="PROSITE" id="PS51450">
    <property type="entry name" value="LRR"/>
    <property type="match status" value="4"/>
</dbReference>
<evidence type="ECO:0000256" key="8">
    <source>
        <dbReference type="SAM" id="Coils"/>
    </source>
</evidence>
<dbReference type="InParanoid" id="A0A1X7U9W0"/>
<dbReference type="InterPro" id="IPR000048">
    <property type="entry name" value="IQ_motif_EF-hand-BS"/>
</dbReference>
<feature type="region of interest" description="Disordered" evidence="9">
    <location>
        <begin position="1023"/>
        <end position="1092"/>
    </location>
</feature>
<feature type="transmembrane region" description="Helical" evidence="10">
    <location>
        <begin position="1386"/>
        <end position="1404"/>
    </location>
</feature>
<feature type="transmembrane region" description="Helical" evidence="10">
    <location>
        <begin position="1684"/>
        <end position="1703"/>
    </location>
</feature>
<evidence type="ECO:0000256" key="5">
    <source>
        <dbReference type="ARBA" id="ARBA00022737"/>
    </source>
</evidence>
<dbReference type="PROSITE" id="PS50850">
    <property type="entry name" value="MFS"/>
    <property type="match status" value="1"/>
</dbReference>
<dbReference type="InterPro" id="IPR001611">
    <property type="entry name" value="Leu-rich_rpt"/>
</dbReference>
<dbReference type="EnsemblMetazoa" id="Aqu2.1.24269_001">
    <property type="protein sequence ID" value="Aqu2.1.24269_001"/>
    <property type="gene ID" value="Aqu2.1.24269"/>
</dbReference>
<keyword evidence="4 10" id="KW-0812">Transmembrane</keyword>
<keyword evidence="2" id="KW-0813">Transport</keyword>
<evidence type="ECO:0000256" key="6">
    <source>
        <dbReference type="ARBA" id="ARBA00022989"/>
    </source>
</evidence>
<dbReference type="Gene3D" id="3.80.10.10">
    <property type="entry name" value="Ribonuclease Inhibitor"/>
    <property type="match status" value="2"/>
</dbReference>
<dbReference type="Pfam" id="PF07690">
    <property type="entry name" value="MFS_1"/>
    <property type="match status" value="1"/>
</dbReference>
<dbReference type="OrthoDB" id="10041747at2759"/>
<feature type="transmembrane region" description="Helical" evidence="10">
    <location>
        <begin position="1865"/>
        <end position="1887"/>
    </location>
</feature>
<dbReference type="InterPro" id="IPR001958">
    <property type="entry name" value="Tet-R_TetA/multi-R_MdtG-like"/>
</dbReference>
<dbReference type="SUPFAM" id="SSF52058">
    <property type="entry name" value="L domain-like"/>
    <property type="match status" value="1"/>
</dbReference>
<feature type="transmembrane region" description="Helical" evidence="10">
    <location>
        <begin position="1256"/>
        <end position="1275"/>
    </location>
</feature>
<dbReference type="eggNOG" id="KOG2615">
    <property type="taxonomic scope" value="Eukaryota"/>
</dbReference>
<dbReference type="SMART" id="SM00015">
    <property type="entry name" value="IQ"/>
    <property type="match status" value="6"/>
</dbReference>
<keyword evidence="7 10" id="KW-0472">Membrane</keyword>
<evidence type="ECO:0000256" key="7">
    <source>
        <dbReference type="ARBA" id="ARBA00023136"/>
    </source>
</evidence>
<evidence type="ECO:0000256" key="10">
    <source>
        <dbReference type="SAM" id="Phobius"/>
    </source>
</evidence>
<evidence type="ECO:0000256" key="3">
    <source>
        <dbReference type="ARBA" id="ARBA00022614"/>
    </source>
</evidence>
<dbReference type="GO" id="GO:0016020">
    <property type="term" value="C:membrane"/>
    <property type="evidence" value="ECO:0007669"/>
    <property type="project" value="UniProtKB-SubCell"/>
</dbReference>
<evidence type="ECO:0000256" key="4">
    <source>
        <dbReference type="ARBA" id="ARBA00022692"/>
    </source>
</evidence>
<dbReference type="PRINTS" id="PR01035">
    <property type="entry name" value="TCRTETA"/>
</dbReference>
<name>A0A1X7U9W0_AMPQE</name>
<feature type="transmembrane region" description="Helical" evidence="10">
    <location>
        <begin position="1416"/>
        <end position="1438"/>
    </location>
</feature>
<evidence type="ECO:0000256" key="9">
    <source>
        <dbReference type="SAM" id="MobiDB-lite"/>
    </source>
</evidence>
<dbReference type="GO" id="GO:0009966">
    <property type="term" value="P:regulation of signal transduction"/>
    <property type="evidence" value="ECO:0007669"/>
    <property type="project" value="UniProtKB-ARBA"/>
</dbReference>
<evidence type="ECO:0000256" key="1">
    <source>
        <dbReference type="ARBA" id="ARBA00004141"/>
    </source>
</evidence>
<dbReference type="Gene3D" id="1.20.1250.20">
    <property type="entry name" value="MFS general substrate transporter like domains"/>
    <property type="match status" value="2"/>
</dbReference>
<dbReference type="STRING" id="400682.A0A1X7U9W0"/>
<evidence type="ECO:0000313" key="12">
    <source>
        <dbReference type="EnsemblMetazoa" id="Aqu2.1.24269_001"/>
    </source>
</evidence>
<dbReference type="InterPro" id="IPR003591">
    <property type="entry name" value="Leu-rich_rpt_typical-subtyp"/>
</dbReference>
<accession>A0A1X7U9W0</accession>
<feature type="transmembrane region" description="Helical" evidence="10">
    <location>
        <begin position="1328"/>
        <end position="1347"/>
    </location>
</feature>
<dbReference type="PANTHER" id="PTHR23504:SF15">
    <property type="entry name" value="MAJOR FACILITATOR SUPERFAMILY (MFS) PROFILE DOMAIN-CONTAINING PROTEIN"/>
    <property type="match status" value="1"/>
</dbReference>
<dbReference type="SMART" id="SM00369">
    <property type="entry name" value="LRR_TYP"/>
    <property type="match status" value="3"/>
</dbReference>
<keyword evidence="3" id="KW-0433">Leucine-rich repeat</keyword>
<feature type="region of interest" description="Disordered" evidence="9">
    <location>
        <begin position="1500"/>
        <end position="1536"/>
    </location>
</feature>
<dbReference type="GO" id="GO:0022857">
    <property type="term" value="F:transmembrane transporter activity"/>
    <property type="evidence" value="ECO:0007669"/>
    <property type="project" value="InterPro"/>
</dbReference>
<feature type="coiled-coil region" evidence="8">
    <location>
        <begin position="125"/>
        <end position="155"/>
    </location>
</feature>
<dbReference type="InterPro" id="IPR011701">
    <property type="entry name" value="MFS"/>
</dbReference>
<dbReference type="Gene3D" id="1.20.5.190">
    <property type="match status" value="1"/>
</dbReference>
<feature type="transmembrane region" description="Helical" evidence="10">
    <location>
        <begin position="1723"/>
        <end position="1745"/>
    </location>
</feature>
<sequence>MELEVEDWVEEEIEKELEKISLEDLEGSEEEEDKENVKSNSNLRSEDFSPILSVQSLQRYVALRTSLTKGLQSELDLLIKEHDVSSNILLQSPPLSPPLSNTDVTTACNGVKQEAIEDVEINNKIKETEVKIRSLVEERRRLEIEEEEFLSMKEKEERSVILIQAYWRGYRVRSQLVLRKKHLETLRYSFCAALIQSAWRRFVLKQRKEAAEKKRREELESLAARRIQDYWKGHRRRALAQAILSIGRKEKARKVLEQMKRKEREATAAGKIFTCWKRHKQRRIAILVMSAGRREKERKEKERAAGAIILEQWRHWRRRQLAKGILEIGRREIERKLKEEQQKYNNTNKDEQRDLTNQSHDLINQSHAPNGHFINQSHDQKTQEELVHMAVFREIRSQEETYAQNSRERMNRIIVHEQEMESVVKTTRTSPDYKSRLEFASTPLSPHAWVGVVNERCHKWQEERKRLRIRKAPPTPFPPTLSSQPQATRSLSDVQLLATSPKGTKLDEVTVVHLYRLRGGASLDLTSLSRCPKLRILSIMKSPLIVFKDIGGREKNKDGCSLNIEELSLSSNRLEYIDFADLAELRFLDLSDNHLSSIHGLQTCKNLLELNLDENRIARIGGLEGCGLLQKLTINGNLIINSAGVASLPRLQHLSLSENHLPVVVGLEACPLLQFINLQQNNLQECVPFSNHVLLREIDISGNSLSDMTSIEGAWLPSLQTLKVSNNCISSISSLTCCIMLTTFDIRNNSLYNFPSFLQSIRGCYYLKHVLLDGNPITHEPKFKAHLLKALPQLQKLNDVELKQSKSFNIPKEILSNPLISLTLRQLTEQDELKQRHAHQIESVSPDSVPTSPDTLTQILDLKASHSSECHELLARHYKEHVQFNGRYSLSPPVDRTLIAKQISAAVLIQSQWRGQRERMRYVKTLKFIILIQSLMRGALTRRYLKQEQEKEERERRRREGAAVLIQSVYRGHKLRKKLKELLSSNSFFEKEEEVEIDDFLLSQVPLESEDLLRPFSPTEEDIDKLLKPSTPSPRKQQQHRQVSIPRFTLPGAVQEEVTLEEEEEGRKGVGLCRRGSGPRDGEGLNSSNRAKQQKIIDEWGFSSNVTAGLMLRRAGRHQKLKQVSHQRLRLQDPTERLNNFRKRNSQNSSFLLPYSERSSCYSEVTSPEKKQDQPDTTGYQWSHHKRVVHQELLVPPPPPIKMASPAATSLSSLPQMDLHILVGHTPRLVDRILRTRNRPSLPCLENDATFGEERVFVSLFLLSCMKMACASYLRRKFPFNKKQVRVIAGLFICLFSSAFSITMLFPFLPFMVEFLIPSLNPTSVGTYAGFIASSMFAGRFFGSYIWGLIADGWGKRRVIILSELLLGLTSMFFGFSVNIYMACVLRFLVGLSNGIIGTAKAALSEVTTNKTQPLGLAILTSSFGIGIVIGPAVSGAIADPINQYNLTINNAVINDWLTRFPYSLPCIVNLFLCLISVVAAICLIPNTLSDAVVREKDESSDYHSSSVPSLDEEQQEQKEEGEGEGQAAHHDTLSIDSGLDEQQRDLINHEETEKTNITETEDRIGIEYKNTFKRKASYVLSIIPGRRNSASLQFVKLPVAKRQPLANNNNGVIHEDQEEIEMKEIGGDGHTEDGHIEDSLIMKERSPLSRKEKAKNKMMSFRKGVTIALKDLKMFMKDRNTRLTLLIYCAFSFVIIGFDELYSLWCSTSVYSGGIGFNLHEIGISLSVVGVILLPFTFSFFPLMEKKLGSIRSFQIMGIMEFFFIVLFPSLHFLVLLNSRVYLWLVMVIVLFIIRLATTAGFAATSLFINNSVTPDKLGAINGLAVSLTSLFRCISPLFVGTIYSASLSKTTQSIGFPVDYHLIFIILGFILLVVVLLTTCLPSSINRIKIRETRL</sequence>
<feature type="transmembrane region" description="Helical" evidence="10">
    <location>
        <begin position="1287"/>
        <end position="1308"/>
    </location>
</feature>
<keyword evidence="6 10" id="KW-1133">Transmembrane helix</keyword>
<feature type="transmembrane region" description="Helical" evidence="10">
    <location>
        <begin position="1359"/>
        <end position="1380"/>
    </location>
</feature>
<dbReference type="CDD" id="cd17330">
    <property type="entry name" value="MFS_SLC46_TetA_like"/>
    <property type="match status" value="1"/>
</dbReference>
<keyword evidence="5" id="KW-0677">Repeat</keyword>
<feature type="transmembrane region" description="Helical" evidence="10">
    <location>
        <begin position="1757"/>
        <end position="1776"/>
    </location>
</feature>
<reference evidence="12" key="1">
    <citation type="submission" date="2017-05" db="UniProtKB">
        <authorList>
            <consortium name="EnsemblMetazoa"/>
        </authorList>
    </citation>
    <scope>IDENTIFICATION</scope>
</reference>
<organism evidence="12">
    <name type="scientific">Amphimedon queenslandica</name>
    <name type="common">Sponge</name>
    <dbReference type="NCBI Taxonomy" id="400682"/>
    <lineage>
        <taxon>Eukaryota</taxon>
        <taxon>Metazoa</taxon>
        <taxon>Porifera</taxon>
        <taxon>Demospongiae</taxon>
        <taxon>Heteroscleromorpha</taxon>
        <taxon>Haplosclerida</taxon>
        <taxon>Niphatidae</taxon>
        <taxon>Amphimedon</taxon>
    </lineage>
</organism>
<feature type="transmembrane region" description="Helical" evidence="10">
    <location>
        <begin position="1463"/>
        <end position="1485"/>
    </location>
</feature>
<proteinExistence type="predicted"/>
<feature type="compositionally biased region" description="Polar residues" evidence="9">
    <location>
        <begin position="1033"/>
        <end position="1042"/>
    </location>
</feature>